<evidence type="ECO:0000256" key="6">
    <source>
        <dbReference type="ARBA" id="ARBA00022989"/>
    </source>
</evidence>
<evidence type="ECO:0000256" key="2">
    <source>
        <dbReference type="ARBA" id="ARBA00022475"/>
    </source>
</evidence>
<proteinExistence type="evidence at transcript level"/>
<dbReference type="GO" id="GO:0005886">
    <property type="term" value="C:plasma membrane"/>
    <property type="evidence" value="ECO:0007669"/>
    <property type="project" value="UniProtKB-SubCell"/>
</dbReference>
<protein>
    <recommendedName>
        <fullName evidence="10">Odorant receptor</fullName>
    </recommendedName>
</protein>
<evidence type="ECO:0000256" key="4">
    <source>
        <dbReference type="ARBA" id="ARBA00022692"/>
    </source>
</evidence>
<feature type="transmembrane region" description="Helical" evidence="10">
    <location>
        <begin position="154"/>
        <end position="172"/>
    </location>
</feature>
<comment type="similarity">
    <text evidence="10">Belongs to the insect chemoreceptor superfamily. Heteromeric odorant receptor channel (TC 1.A.69) family.</text>
</comment>
<name>A0A6B9C8M5_9DIPT</name>
<keyword evidence="6 10" id="KW-1133">Transmembrane helix</keyword>
<dbReference type="GO" id="GO:0005549">
    <property type="term" value="F:odorant binding"/>
    <property type="evidence" value="ECO:0007669"/>
    <property type="project" value="InterPro"/>
</dbReference>
<evidence type="ECO:0000256" key="8">
    <source>
        <dbReference type="ARBA" id="ARBA00023170"/>
    </source>
</evidence>
<reference evidence="11" key="1">
    <citation type="submission" date="2018-11" db="EMBL/GenBank/DDBJ databases">
        <authorList>
            <person name="Zhao Y."/>
            <person name="Mu W."/>
            <person name="Zhou C."/>
        </authorList>
    </citation>
    <scope>NUCLEOTIDE SEQUENCE</scope>
</reference>
<dbReference type="AlphaFoldDB" id="A0A6B9C8M5"/>
<evidence type="ECO:0000256" key="5">
    <source>
        <dbReference type="ARBA" id="ARBA00022725"/>
    </source>
</evidence>
<evidence type="ECO:0000256" key="1">
    <source>
        <dbReference type="ARBA" id="ARBA00004651"/>
    </source>
</evidence>
<keyword evidence="7 10" id="KW-0472">Membrane</keyword>
<feature type="transmembrane region" description="Helical" evidence="10">
    <location>
        <begin position="92"/>
        <end position="110"/>
    </location>
</feature>
<feature type="transmembrane region" description="Helical" evidence="10">
    <location>
        <begin position="199"/>
        <end position="218"/>
    </location>
</feature>
<feature type="transmembrane region" description="Helical" evidence="10">
    <location>
        <begin position="292"/>
        <end position="310"/>
    </location>
</feature>
<dbReference type="Pfam" id="PF02949">
    <property type="entry name" value="7tm_6"/>
    <property type="match status" value="1"/>
</dbReference>
<keyword evidence="2" id="KW-1003">Cell membrane</keyword>
<dbReference type="PANTHER" id="PTHR21137:SF35">
    <property type="entry name" value="ODORANT RECEPTOR 19A-RELATED"/>
    <property type="match status" value="1"/>
</dbReference>
<feature type="transmembrane region" description="Helical" evidence="10">
    <location>
        <begin position="316"/>
        <end position="335"/>
    </location>
</feature>
<keyword evidence="5 10" id="KW-0552">Olfaction</keyword>
<evidence type="ECO:0000256" key="7">
    <source>
        <dbReference type="ARBA" id="ARBA00023136"/>
    </source>
</evidence>
<sequence length="410" mass="47749">MNVSVSNTGSVDSIPKKAPKSKADVKLLKSNEPSDILEHSLTFIQMFGYIVGVEFKFDWKNNLRFVVTKALVFYFWTQIFYTHYRFSVYDNFVRNFELFAIYGITVSAVLKIRCFDSYYLNITALCKSTLKIYKQNGDARGKPFTDRLKAHFNLYKFVASMSIPVTILYVYYPVKSFLIDGEMVQFVPIEFMFIDQSTLLGFLVTSGIMATLGVYAVFGTEYMALTFVALVMNYGPRVDILEENFNELDKLWITNSTSAINYKHSFLVNICRKYADMREYINEVKLIFDQKIYIFFVFAYLSQILCLYQIRVNNWIPGYAIAIGFTIEMTFYCLMGTKLTVESERFCQIITQSRWYTYDQWSQKMILMLLGEAMNFSELSIGPFAALSVYTATEIFKSIYSYYTLMMEVM</sequence>
<comment type="caution">
    <text evidence="10">Lacks conserved residue(s) required for the propagation of feature annotation.</text>
</comment>
<dbReference type="PANTHER" id="PTHR21137">
    <property type="entry name" value="ODORANT RECEPTOR"/>
    <property type="match status" value="1"/>
</dbReference>
<evidence type="ECO:0000256" key="10">
    <source>
        <dbReference type="RuleBase" id="RU351113"/>
    </source>
</evidence>
<keyword evidence="4 10" id="KW-0812">Transmembrane</keyword>
<dbReference type="InterPro" id="IPR004117">
    <property type="entry name" value="7tm6_olfct_rcpt"/>
</dbReference>
<organism evidence="11">
    <name type="scientific">Bradysia odoriphaga</name>
    <dbReference type="NCBI Taxonomy" id="1564500"/>
    <lineage>
        <taxon>Eukaryota</taxon>
        <taxon>Metazoa</taxon>
        <taxon>Ecdysozoa</taxon>
        <taxon>Arthropoda</taxon>
        <taxon>Hexapoda</taxon>
        <taxon>Insecta</taxon>
        <taxon>Pterygota</taxon>
        <taxon>Neoptera</taxon>
        <taxon>Endopterygota</taxon>
        <taxon>Diptera</taxon>
        <taxon>Nematocera</taxon>
        <taxon>Sciaroidea</taxon>
        <taxon>Sciaridae</taxon>
        <taxon>Bradysia</taxon>
    </lineage>
</organism>
<keyword evidence="8 10" id="KW-0675">Receptor</keyword>
<evidence type="ECO:0000313" key="11">
    <source>
        <dbReference type="EMBL" id="QGW45438.1"/>
    </source>
</evidence>
<evidence type="ECO:0000256" key="3">
    <source>
        <dbReference type="ARBA" id="ARBA00022606"/>
    </source>
</evidence>
<dbReference type="GO" id="GO:0007165">
    <property type="term" value="P:signal transduction"/>
    <property type="evidence" value="ECO:0007669"/>
    <property type="project" value="UniProtKB-KW"/>
</dbReference>
<keyword evidence="9 10" id="KW-0807">Transducer</keyword>
<comment type="subcellular location">
    <subcellularLocation>
        <location evidence="1 10">Cell membrane</location>
        <topology evidence="1 10">Multi-pass membrane protein</topology>
    </subcellularLocation>
</comment>
<dbReference type="GO" id="GO:0004984">
    <property type="term" value="F:olfactory receptor activity"/>
    <property type="evidence" value="ECO:0007669"/>
    <property type="project" value="InterPro"/>
</dbReference>
<accession>A0A6B9C8M5</accession>
<dbReference type="EMBL" id="MK249024">
    <property type="protein sequence ID" value="QGW45438.1"/>
    <property type="molecule type" value="mRNA"/>
</dbReference>
<keyword evidence="3 10" id="KW-0716">Sensory transduction</keyword>
<evidence type="ECO:0000256" key="9">
    <source>
        <dbReference type="ARBA" id="ARBA00023224"/>
    </source>
</evidence>
<feature type="transmembrane region" description="Helical" evidence="10">
    <location>
        <begin position="65"/>
        <end position="86"/>
    </location>
</feature>